<sequence>MTSNDECWLARPPSIGATRQSSAPTQCNPNPERFGHDCPPSWGQTTLRRTCKACPIRRLRADDRHPANSRRRHSVFRDGARLVRSELRPSDCGRRLRPPQHYPSTQGRLVMTYRILSPRVALAALALSMLGLVAVDSRPAEAAVCGPRGCIGGVGYAPVARAAVAGPVGVGRVGVGRPGYGVGRPGYGVGGVGRNMGGPVNRVGRR</sequence>
<feature type="region of interest" description="Disordered" evidence="1">
    <location>
        <begin position="1"/>
        <end position="27"/>
    </location>
</feature>
<gene>
    <name evidence="2" type="ordered locus">RPC_4355</name>
</gene>
<dbReference type="KEGG" id="rpc:RPC_4355"/>
<evidence type="ECO:0000313" key="2">
    <source>
        <dbReference type="EMBL" id="ABD89878.1"/>
    </source>
</evidence>
<dbReference type="HOGENOM" id="CLU_1331085_0_0_5"/>
<proteinExistence type="predicted"/>
<dbReference type="AlphaFoldDB" id="Q20YA8"/>
<dbReference type="STRING" id="316056.RPC_4355"/>
<dbReference type="EMBL" id="CP000301">
    <property type="protein sequence ID" value="ABD89878.1"/>
    <property type="molecule type" value="Genomic_DNA"/>
</dbReference>
<evidence type="ECO:0000256" key="1">
    <source>
        <dbReference type="SAM" id="MobiDB-lite"/>
    </source>
</evidence>
<accession>Q20YA8</accession>
<organism evidence="2">
    <name type="scientific">Rhodopseudomonas palustris (strain BisB18)</name>
    <dbReference type="NCBI Taxonomy" id="316056"/>
    <lineage>
        <taxon>Bacteria</taxon>
        <taxon>Pseudomonadati</taxon>
        <taxon>Pseudomonadota</taxon>
        <taxon>Alphaproteobacteria</taxon>
        <taxon>Hyphomicrobiales</taxon>
        <taxon>Nitrobacteraceae</taxon>
        <taxon>Rhodopseudomonas</taxon>
    </lineage>
</organism>
<feature type="compositionally biased region" description="Polar residues" evidence="1">
    <location>
        <begin position="17"/>
        <end position="27"/>
    </location>
</feature>
<protein>
    <submittedName>
        <fullName evidence="2">Uncharacterized protein</fullName>
    </submittedName>
</protein>
<name>Q20YA8_RHOPB</name>
<reference evidence="2" key="1">
    <citation type="submission" date="2006-03" db="EMBL/GenBank/DDBJ databases">
        <title>Complete sequence of Rhodopseudomonas palustris BisB18.</title>
        <authorList>
            <consortium name="US DOE Joint Genome Institute"/>
            <person name="Copeland A."/>
            <person name="Lucas S."/>
            <person name="Lapidus A."/>
            <person name="Barry K."/>
            <person name="Detter J.C."/>
            <person name="Glavina del Rio T."/>
            <person name="Hammon N."/>
            <person name="Israni S."/>
            <person name="Dalin E."/>
            <person name="Tice H."/>
            <person name="Pitluck S."/>
            <person name="Chain P."/>
            <person name="Malfatti S."/>
            <person name="Shin M."/>
            <person name="Vergez L."/>
            <person name="Schmutz J."/>
            <person name="Larimer F."/>
            <person name="Land M."/>
            <person name="Hauser L."/>
            <person name="Pelletier D.A."/>
            <person name="Kyrpides N."/>
            <person name="Anderson I."/>
            <person name="Oda Y."/>
            <person name="Harwood C.S."/>
            <person name="Richardson P."/>
        </authorList>
    </citation>
    <scope>NUCLEOTIDE SEQUENCE [LARGE SCALE GENOMIC DNA]</scope>
    <source>
        <strain evidence="2">BisB18</strain>
    </source>
</reference>